<dbReference type="GO" id="GO:0016829">
    <property type="term" value="F:lyase activity"/>
    <property type="evidence" value="ECO:0007669"/>
    <property type="project" value="UniProtKB-KW"/>
</dbReference>
<evidence type="ECO:0000313" key="2">
    <source>
        <dbReference type="EMBL" id="MTH53595.1"/>
    </source>
</evidence>
<dbReference type="InterPro" id="IPR007357">
    <property type="entry name" value="PhrB-like"/>
</dbReference>
<dbReference type="Gene3D" id="1.25.40.80">
    <property type="match status" value="1"/>
</dbReference>
<protein>
    <submittedName>
        <fullName evidence="2">Cryptochrome/photolyase family protein</fullName>
    </submittedName>
</protein>
<dbReference type="OrthoDB" id="5288100at2"/>
<accession>A0A7X2V4N8</accession>
<dbReference type="Gene3D" id="3.40.50.620">
    <property type="entry name" value="HUPs"/>
    <property type="match status" value="1"/>
</dbReference>
<name>A0A7X2V4N8_9BACI</name>
<dbReference type="Gene3D" id="1.10.10.1710">
    <property type="entry name" value="Deoxyribodipyrimidine photolyase-related"/>
    <property type="match status" value="1"/>
</dbReference>
<dbReference type="Gene3D" id="1.10.579.10">
    <property type="entry name" value="DNA Cyclobutane Dipyrimidine Photolyase, subunit A, domain 3"/>
    <property type="match status" value="1"/>
</dbReference>
<evidence type="ECO:0000256" key="1">
    <source>
        <dbReference type="SAM" id="MobiDB-lite"/>
    </source>
</evidence>
<sequence>MKTVWIFGHQLSIKLKGIQEMDREKDMILLIEAKSRSQWQHYHKQKLVLLFSAMRHFAEELKEKGYQVDYRKCDSFEEGWEEHVKEHHPEEACLHLPADYRMRKKLKKWKKDQDINVDFLEEDALFLTREEEWDTFLPDGEEWKLDPVYRKLRKNFGILMDGSEPAGGKWSFDQDNRKPPKQGLEFKNPKTYRVDSITQKVMGEVEDQYGENIGSLESFQWPVTRRKAREALRHFIQHRLETFGDYQDAMMEEEPFMSHSLISGALNIGLLHPQEVLEKAEKAYRDGDAPLAAVEGFIRQVLGWREYMRGVYLRKMPGYAKVNALDHQLPIPDFYWSADTKMNCIHQSVQSVIEHGYNHHIQRLMVLGNFAALAGIKPSDVSDWFNEVYIDAYDWVVLPNVLGMALYADEGLISTKPYVSSGNYINKMSNYCSSCHYNVKNKTGENACPFNSLYYDYLDRHEEKLSSNSRMKFNYKNLGKLSKNSKKEILERAKEVKELMKKGEL</sequence>
<dbReference type="InterPro" id="IPR052551">
    <property type="entry name" value="UV-DNA_repair_photolyase"/>
</dbReference>
<dbReference type="InterPro" id="IPR014729">
    <property type="entry name" value="Rossmann-like_a/b/a_fold"/>
</dbReference>
<dbReference type="AlphaFoldDB" id="A0A7X2V4N8"/>
<feature type="region of interest" description="Disordered" evidence="1">
    <location>
        <begin position="167"/>
        <end position="187"/>
    </location>
</feature>
<evidence type="ECO:0000313" key="3">
    <source>
        <dbReference type="Proteomes" id="UP000434639"/>
    </source>
</evidence>
<gene>
    <name evidence="2" type="ORF">GKZ89_09285</name>
</gene>
<reference evidence="2 3" key="1">
    <citation type="journal article" date="2017" name="Int. J. Syst. Evol. Microbiol.">
        <title>Bacillus mangrovi sp. nov., isolated from a sediment sample from a mangrove forest.</title>
        <authorList>
            <person name="Gupta V."/>
            <person name="Singh P.K."/>
            <person name="Korpole S."/>
            <person name="Tanuku N.R.S."/>
            <person name="Pinnaka A.K."/>
        </authorList>
    </citation>
    <scope>NUCLEOTIDE SEQUENCE [LARGE SCALE GENOMIC DNA]</scope>
    <source>
        <strain evidence="2 3">KCTC 33872</strain>
    </source>
</reference>
<dbReference type="PANTHER" id="PTHR38657:SF1">
    <property type="entry name" value="SLR1343 PROTEIN"/>
    <property type="match status" value="1"/>
</dbReference>
<keyword evidence="3" id="KW-1185">Reference proteome</keyword>
<dbReference type="PANTHER" id="PTHR38657">
    <property type="entry name" value="SLR1343 PROTEIN"/>
    <property type="match status" value="1"/>
</dbReference>
<keyword evidence="2" id="KW-0456">Lyase</keyword>
<comment type="caution">
    <text evidence="2">The sequence shown here is derived from an EMBL/GenBank/DDBJ whole genome shotgun (WGS) entry which is preliminary data.</text>
</comment>
<dbReference type="Proteomes" id="UP000434639">
    <property type="component" value="Unassembled WGS sequence"/>
</dbReference>
<dbReference type="RefSeq" id="WP_155112127.1">
    <property type="nucleotide sequence ID" value="NZ_WMIB01000007.1"/>
</dbReference>
<proteinExistence type="predicted"/>
<dbReference type="InterPro" id="IPR036134">
    <property type="entry name" value="Crypto/Photolyase_FAD-like_sf"/>
</dbReference>
<dbReference type="Pfam" id="PF04244">
    <property type="entry name" value="DPRP"/>
    <property type="match status" value="1"/>
</dbReference>
<dbReference type="SUPFAM" id="SSF48173">
    <property type="entry name" value="Cryptochrome/photolyase FAD-binding domain"/>
    <property type="match status" value="1"/>
</dbReference>
<dbReference type="EMBL" id="WMIB01000007">
    <property type="protein sequence ID" value="MTH53595.1"/>
    <property type="molecule type" value="Genomic_DNA"/>
</dbReference>
<organism evidence="2 3">
    <name type="scientific">Metabacillus mangrovi</name>
    <dbReference type="NCBI Taxonomy" id="1491830"/>
    <lineage>
        <taxon>Bacteria</taxon>
        <taxon>Bacillati</taxon>
        <taxon>Bacillota</taxon>
        <taxon>Bacilli</taxon>
        <taxon>Bacillales</taxon>
        <taxon>Bacillaceae</taxon>
        <taxon>Metabacillus</taxon>
    </lineage>
</organism>